<evidence type="ECO:0000256" key="3">
    <source>
        <dbReference type="ARBA" id="ARBA00022670"/>
    </source>
</evidence>
<organism evidence="8 9">
    <name type="scientific">Hungatella hathewayi</name>
    <dbReference type="NCBI Taxonomy" id="154046"/>
    <lineage>
        <taxon>Bacteria</taxon>
        <taxon>Bacillati</taxon>
        <taxon>Bacillota</taxon>
        <taxon>Clostridia</taxon>
        <taxon>Lachnospirales</taxon>
        <taxon>Lachnospiraceae</taxon>
        <taxon>Hungatella</taxon>
    </lineage>
</organism>
<reference evidence="8 9" key="1">
    <citation type="submission" date="2018-08" db="EMBL/GenBank/DDBJ databases">
        <title>A genome reference for cultivated species of the human gut microbiota.</title>
        <authorList>
            <person name="Zou Y."/>
            <person name="Xue W."/>
            <person name="Luo G."/>
        </authorList>
    </citation>
    <scope>NUCLEOTIDE SEQUENCE [LARGE SCALE GENOMIC DNA]</scope>
    <source>
        <strain evidence="8 9">TM09-12</strain>
    </source>
</reference>
<evidence type="ECO:0000256" key="2">
    <source>
        <dbReference type="ARBA" id="ARBA00022654"/>
    </source>
</evidence>
<evidence type="ECO:0000313" key="9">
    <source>
        <dbReference type="Proteomes" id="UP000263014"/>
    </source>
</evidence>
<protein>
    <submittedName>
        <fullName evidence="8">Uncharacterized protein</fullName>
    </submittedName>
</protein>
<evidence type="ECO:0000256" key="4">
    <source>
        <dbReference type="ARBA" id="ARBA00022692"/>
    </source>
</evidence>
<evidence type="ECO:0000256" key="7">
    <source>
        <dbReference type="ARBA" id="ARBA00023136"/>
    </source>
</evidence>
<comment type="caution">
    <text evidence="8">The sequence shown here is derived from an EMBL/GenBank/DDBJ whole genome shotgun (WGS) entry which is preliminary data.</text>
</comment>
<dbReference type="GO" id="GO:0008233">
    <property type="term" value="F:peptidase activity"/>
    <property type="evidence" value="ECO:0007669"/>
    <property type="project" value="UniProtKB-KW"/>
</dbReference>
<name>A0A374NWN7_9FIRM</name>
<dbReference type="GO" id="GO:0016020">
    <property type="term" value="C:membrane"/>
    <property type="evidence" value="ECO:0007669"/>
    <property type="project" value="InterPro"/>
</dbReference>
<dbReference type="SMART" id="SM00793">
    <property type="entry name" value="AgrB"/>
    <property type="match status" value="1"/>
</dbReference>
<gene>
    <name evidence="8" type="ORF">DXD79_32225</name>
</gene>
<dbReference type="GO" id="GO:0006508">
    <property type="term" value="P:proteolysis"/>
    <property type="evidence" value="ECO:0007669"/>
    <property type="project" value="UniProtKB-KW"/>
</dbReference>
<keyword evidence="6" id="KW-1133">Transmembrane helix</keyword>
<keyword evidence="5" id="KW-0378">Hydrolase</keyword>
<dbReference type="Pfam" id="PF04647">
    <property type="entry name" value="AgrB"/>
    <property type="match status" value="1"/>
</dbReference>
<dbReference type="RefSeq" id="WP_117633577.1">
    <property type="nucleotide sequence ID" value="NZ_CABJBJ010000045.1"/>
</dbReference>
<dbReference type="EMBL" id="QSON01000032">
    <property type="protein sequence ID" value="RGI95332.1"/>
    <property type="molecule type" value="Genomic_DNA"/>
</dbReference>
<dbReference type="AlphaFoldDB" id="A0A374NWN7"/>
<dbReference type="Proteomes" id="UP000263014">
    <property type="component" value="Unassembled WGS sequence"/>
</dbReference>
<evidence type="ECO:0000256" key="5">
    <source>
        <dbReference type="ARBA" id="ARBA00022801"/>
    </source>
</evidence>
<keyword evidence="3" id="KW-0645">Protease</keyword>
<proteinExistence type="predicted"/>
<keyword evidence="4" id="KW-0812">Transmembrane</keyword>
<evidence type="ECO:0000256" key="6">
    <source>
        <dbReference type="ARBA" id="ARBA00022989"/>
    </source>
</evidence>
<keyword evidence="1" id="KW-1003">Cell membrane</keyword>
<dbReference type="GO" id="GO:0009372">
    <property type="term" value="P:quorum sensing"/>
    <property type="evidence" value="ECO:0007669"/>
    <property type="project" value="UniProtKB-KW"/>
</dbReference>
<accession>A0A374NWN7</accession>
<keyword evidence="7" id="KW-0472">Membrane</keyword>
<evidence type="ECO:0000256" key="1">
    <source>
        <dbReference type="ARBA" id="ARBA00022475"/>
    </source>
</evidence>
<dbReference type="InterPro" id="IPR006741">
    <property type="entry name" value="AgrB"/>
</dbReference>
<keyword evidence="2" id="KW-0673">Quorum sensing</keyword>
<evidence type="ECO:0000313" key="8">
    <source>
        <dbReference type="EMBL" id="RGI95332.1"/>
    </source>
</evidence>
<sequence>MIDWILEILKESGAVGNNNETIVKYGLQKAGSFLLDLIITFICAAFFGIPIEGLVFWIVLFVQRMYIGGYHAKTQLRCLFISWIVTIISFWIIKMDMSDRVLLYMMGVVTIIIWLAAPVEAENKPLSERERVLYRKIGKWMMGICFMVAVIAKSIHLYVIFKPLALATIGTGLGVIIALVLKYQKAGNCRK</sequence>